<evidence type="ECO:0000313" key="3">
    <source>
        <dbReference type="WBParaSite" id="Minc3s06682g40170"/>
    </source>
</evidence>
<name>A0A914NKC1_MELIC</name>
<protein>
    <submittedName>
        <fullName evidence="2 3">Candidate secreted effector</fullName>
    </submittedName>
</protein>
<dbReference type="Proteomes" id="UP000887563">
    <property type="component" value="Unplaced"/>
</dbReference>
<reference evidence="2 3" key="1">
    <citation type="submission" date="2022-11" db="UniProtKB">
        <authorList>
            <consortium name="WormBaseParasite"/>
        </authorList>
    </citation>
    <scope>IDENTIFICATION</scope>
</reference>
<proteinExistence type="predicted"/>
<accession>A0A914NKC1</accession>
<dbReference type="WBParaSite" id="Minc3s00211g07653">
    <property type="protein sequence ID" value="Minc3s00211g07653"/>
    <property type="gene ID" value="Minc3s00211g07653"/>
</dbReference>
<sequence>MLHANLINNNSMKFADSIGKLASIVNKWSCRRINVFLAAKSFMNSCSTIKKLSSYTSTCHWHYYEFVSMKKCNQLL</sequence>
<dbReference type="AlphaFoldDB" id="A0A914NKC1"/>
<evidence type="ECO:0000313" key="1">
    <source>
        <dbReference type="Proteomes" id="UP000887563"/>
    </source>
</evidence>
<keyword evidence="1" id="KW-1185">Reference proteome</keyword>
<evidence type="ECO:0000313" key="2">
    <source>
        <dbReference type="WBParaSite" id="Minc3s00211g07653"/>
    </source>
</evidence>
<organism evidence="1 3">
    <name type="scientific">Meloidogyne incognita</name>
    <name type="common">Southern root-knot nematode worm</name>
    <name type="synonym">Oxyuris incognita</name>
    <dbReference type="NCBI Taxonomy" id="6306"/>
    <lineage>
        <taxon>Eukaryota</taxon>
        <taxon>Metazoa</taxon>
        <taxon>Ecdysozoa</taxon>
        <taxon>Nematoda</taxon>
        <taxon>Chromadorea</taxon>
        <taxon>Rhabditida</taxon>
        <taxon>Tylenchina</taxon>
        <taxon>Tylenchomorpha</taxon>
        <taxon>Tylenchoidea</taxon>
        <taxon>Meloidogynidae</taxon>
        <taxon>Meloidogyninae</taxon>
        <taxon>Meloidogyne</taxon>
        <taxon>Meloidogyne incognita group</taxon>
    </lineage>
</organism>
<dbReference type="WBParaSite" id="Minc3s06682g40170">
    <property type="protein sequence ID" value="Minc3s06682g40170"/>
    <property type="gene ID" value="Minc3s06682g40170"/>
</dbReference>